<evidence type="ECO:0000256" key="1">
    <source>
        <dbReference type="SAM" id="MobiDB-lite"/>
    </source>
</evidence>
<comment type="caution">
    <text evidence="3">The sequence shown here is derived from an EMBL/GenBank/DDBJ whole genome shotgun (WGS) entry which is preliminary data.</text>
</comment>
<dbReference type="EMBL" id="SOEG01000004">
    <property type="protein sequence ID" value="TDX53027.1"/>
    <property type="molecule type" value="Genomic_DNA"/>
</dbReference>
<keyword evidence="2" id="KW-0812">Transmembrane</keyword>
<evidence type="ECO:0000313" key="3">
    <source>
        <dbReference type="EMBL" id="TDX53027.1"/>
    </source>
</evidence>
<sequence>MNLASNNSKLTAIFENRLLMLSLTIILFLSSCSFLTYRILNSLDNQKEISRFENKIAHIAEMGKKAKDNIDKDNITKPKDNSKTLAINNYSNKNPFKVKLQYKPRSSSDRSNNDEDIKELPQQELSKQIKVLGILNNSNNIMAIIKFGNKNSAVKIMKNGEAFLGFTIKKINNDSVIMENDGRYFTYIFGGEDN</sequence>
<evidence type="ECO:0000313" key="4">
    <source>
        <dbReference type="Proteomes" id="UP000295832"/>
    </source>
</evidence>
<accession>A0A4R8H0W2</accession>
<keyword evidence="4" id="KW-1185">Reference proteome</keyword>
<dbReference type="Proteomes" id="UP000295832">
    <property type="component" value="Unassembled WGS sequence"/>
</dbReference>
<feature type="transmembrane region" description="Helical" evidence="2">
    <location>
        <begin position="20"/>
        <end position="40"/>
    </location>
</feature>
<evidence type="ECO:0000256" key="2">
    <source>
        <dbReference type="SAM" id="Phobius"/>
    </source>
</evidence>
<keyword evidence="2" id="KW-1133">Transmembrane helix</keyword>
<gene>
    <name evidence="3" type="ORF">C7959_104157</name>
</gene>
<feature type="compositionally biased region" description="Basic and acidic residues" evidence="1">
    <location>
        <begin position="106"/>
        <end position="120"/>
    </location>
</feature>
<protein>
    <submittedName>
        <fullName evidence="3">Uncharacterized protein</fullName>
    </submittedName>
</protein>
<organism evidence="3 4">
    <name type="scientific">Orenia marismortui</name>
    <dbReference type="NCBI Taxonomy" id="46469"/>
    <lineage>
        <taxon>Bacteria</taxon>
        <taxon>Bacillati</taxon>
        <taxon>Bacillota</taxon>
        <taxon>Clostridia</taxon>
        <taxon>Halanaerobiales</taxon>
        <taxon>Halobacteroidaceae</taxon>
        <taxon>Orenia</taxon>
    </lineage>
</organism>
<feature type="region of interest" description="Disordered" evidence="1">
    <location>
        <begin position="101"/>
        <end position="120"/>
    </location>
</feature>
<proteinExistence type="predicted"/>
<dbReference type="AlphaFoldDB" id="A0A4R8H0W2"/>
<keyword evidence="2" id="KW-0472">Membrane</keyword>
<dbReference type="RefSeq" id="WP_134115286.1">
    <property type="nucleotide sequence ID" value="NZ_SOEG01000004.1"/>
</dbReference>
<reference evidence="3 4" key="1">
    <citation type="submission" date="2019-03" db="EMBL/GenBank/DDBJ databases">
        <title>Subsurface microbial communities from deep shales in Ohio and West Virginia, USA.</title>
        <authorList>
            <person name="Wrighton K."/>
        </authorList>
    </citation>
    <scope>NUCLEOTIDE SEQUENCE [LARGE SCALE GENOMIC DNA]</scope>
    <source>
        <strain evidence="3 4">MSL 6dP</strain>
    </source>
</reference>
<name>A0A4R8H0W2_9FIRM</name>
<dbReference type="Gene3D" id="2.30.30.830">
    <property type="match status" value="1"/>
</dbReference>